<name>A0A545U152_9PROT</name>
<dbReference type="SUPFAM" id="SSF55469">
    <property type="entry name" value="FMN-dependent nitroreductase-like"/>
    <property type="match status" value="1"/>
</dbReference>
<proteinExistence type="inferred from homology"/>
<evidence type="ECO:0000256" key="5">
    <source>
        <dbReference type="PIRNR" id="PIRNR005426"/>
    </source>
</evidence>
<accession>A0A545U152</accession>
<feature type="domain" description="Nitroreductase" evidence="6">
    <location>
        <begin position="41"/>
        <end position="195"/>
    </location>
</feature>
<reference evidence="7 8" key="1">
    <citation type="submission" date="2019-06" db="EMBL/GenBank/DDBJ databases">
        <title>Whole genome sequence for Rhodospirillaceae sp. R148.</title>
        <authorList>
            <person name="Wang G."/>
        </authorList>
    </citation>
    <scope>NUCLEOTIDE SEQUENCE [LARGE SCALE GENOMIC DNA]</scope>
    <source>
        <strain evidence="7 8">R148</strain>
    </source>
</reference>
<evidence type="ECO:0000313" key="8">
    <source>
        <dbReference type="Proteomes" id="UP000315252"/>
    </source>
</evidence>
<protein>
    <submittedName>
        <fullName evidence="7">NADPH-dependent oxidoreductase</fullName>
    </submittedName>
</protein>
<dbReference type="InterPro" id="IPR016446">
    <property type="entry name" value="Flavin_OxRdtase_Frp"/>
</dbReference>
<dbReference type="InterPro" id="IPR029479">
    <property type="entry name" value="Nitroreductase"/>
</dbReference>
<dbReference type="PANTHER" id="PTHR43425">
    <property type="entry name" value="OXYGEN-INSENSITIVE NADPH NITROREDUCTASE"/>
    <property type="match status" value="1"/>
</dbReference>
<keyword evidence="2 5" id="KW-0285">Flavoprotein</keyword>
<keyword evidence="3 5" id="KW-0288">FMN</keyword>
<evidence type="ECO:0000313" key="7">
    <source>
        <dbReference type="EMBL" id="TQV83212.1"/>
    </source>
</evidence>
<dbReference type="PIRSF" id="PIRSF005426">
    <property type="entry name" value="Frp"/>
    <property type="match status" value="1"/>
</dbReference>
<dbReference type="PANTHER" id="PTHR43425:SF2">
    <property type="entry name" value="OXYGEN-INSENSITIVE NADPH NITROREDUCTASE"/>
    <property type="match status" value="1"/>
</dbReference>
<dbReference type="Pfam" id="PF00881">
    <property type="entry name" value="Nitroreductase"/>
    <property type="match status" value="1"/>
</dbReference>
<keyword evidence="5" id="KW-0521">NADP</keyword>
<evidence type="ECO:0000259" key="6">
    <source>
        <dbReference type="Pfam" id="PF00881"/>
    </source>
</evidence>
<evidence type="ECO:0000256" key="1">
    <source>
        <dbReference type="ARBA" id="ARBA00008366"/>
    </source>
</evidence>
<evidence type="ECO:0000256" key="2">
    <source>
        <dbReference type="ARBA" id="ARBA00022630"/>
    </source>
</evidence>
<dbReference type="Proteomes" id="UP000315252">
    <property type="component" value="Unassembled WGS sequence"/>
</dbReference>
<dbReference type="GO" id="GO:0016491">
    <property type="term" value="F:oxidoreductase activity"/>
    <property type="evidence" value="ECO:0007669"/>
    <property type="project" value="UniProtKB-UniRule"/>
</dbReference>
<dbReference type="InterPro" id="IPR000415">
    <property type="entry name" value="Nitroreductase-like"/>
</dbReference>
<keyword evidence="4 5" id="KW-0560">Oxidoreductase</keyword>
<dbReference type="Gene3D" id="3.40.109.10">
    <property type="entry name" value="NADH Oxidase"/>
    <property type="match status" value="1"/>
</dbReference>
<dbReference type="AlphaFoldDB" id="A0A545U152"/>
<comment type="similarity">
    <text evidence="1 5">Belongs to the flavin oxidoreductase frp family.</text>
</comment>
<evidence type="ECO:0000256" key="3">
    <source>
        <dbReference type="ARBA" id="ARBA00022643"/>
    </source>
</evidence>
<dbReference type="RefSeq" id="WP_142894275.1">
    <property type="nucleotide sequence ID" value="NZ_ML660052.1"/>
</dbReference>
<sequence length="284" mass="31356">MADLERLFAQLDARYGDASARIESTDLAAEDPVPAFWTQLAGRGSVRRFAPAPPPLAQLELLAGLALAAPTKSDLQQRDIIIVTDAQQMRALKDILSDQAWVEGAPALIVFCGNHRRQRSLHELRGHAFANDHLDAFFNASVDAAIALTAFVLAAEAAGLGTCPISAIRNRAREASDLLDLPDLVFPVAALAVGRPLEPGEPSLRLPLSATIHHDRFRDEEAGETIAAYDQRRAESQPYEQERFASECVPVEDYGWSEDKARQYSRPERADFGRFIRRKGFRLD</sequence>
<comment type="caution">
    <text evidence="7">The sequence shown here is derived from an EMBL/GenBank/DDBJ whole genome shotgun (WGS) entry which is preliminary data.</text>
</comment>
<dbReference type="OrthoDB" id="3181400at2"/>
<keyword evidence="8" id="KW-1185">Reference proteome</keyword>
<gene>
    <name evidence="7" type="ORF">FKG95_01015</name>
</gene>
<organism evidence="7 8">
    <name type="scientific">Denitrobaculum tricleocarpae</name>
    <dbReference type="NCBI Taxonomy" id="2591009"/>
    <lineage>
        <taxon>Bacteria</taxon>
        <taxon>Pseudomonadati</taxon>
        <taxon>Pseudomonadota</taxon>
        <taxon>Alphaproteobacteria</taxon>
        <taxon>Rhodospirillales</taxon>
        <taxon>Rhodospirillaceae</taxon>
        <taxon>Denitrobaculum</taxon>
    </lineage>
</organism>
<dbReference type="EMBL" id="VHSH01000001">
    <property type="protein sequence ID" value="TQV83212.1"/>
    <property type="molecule type" value="Genomic_DNA"/>
</dbReference>
<evidence type="ECO:0000256" key="4">
    <source>
        <dbReference type="ARBA" id="ARBA00023002"/>
    </source>
</evidence>